<evidence type="ECO:0000313" key="1">
    <source>
        <dbReference type="EMBL" id="MBB5512188.1"/>
    </source>
</evidence>
<organism evidence="1 2">
    <name type="scientific">Neomicrococcus aestuarii</name>
    <dbReference type="NCBI Taxonomy" id="556325"/>
    <lineage>
        <taxon>Bacteria</taxon>
        <taxon>Bacillati</taxon>
        <taxon>Actinomycetota</taxon>
        <taxon>Actinomycetes</taxon>
        <taxon>Micrococcales</taxon>
        <taxon>Micrococcaceae</taxon>
        <taxon>Neomicrococcus</taxon>
    </lineage>
</organism>
<dbReference type="AlphaFoldDB" id="A0A7W8TUC8"/>
<comment type="caution">
    <text evidence="1">The sequence shown here is derived from an EMBL/GenBank/DDBJ whole genome shotgun (WGS) entry which is preliminary data.</text>
</comment>
<reference evidence="1 2" key="1">
    <citation type="submission" date="2020-08" db="EMBL/GenBank/DDBJ databases">
        <title>Sequencing the genomes of 1000 actinobacteria strains.</title>
        <authorList>
            <person name="Klenk H.-P."/>
        </authorList>
    </citation>
    <scope>NUCLEOTIDE SEQUENCE [LARGE SCALE GENOMIC DNA]</scope>
    <source>
        <strain evidence="1 2">DSM 105783</strain>
    </source>
</reference>
<dbReference type="EMBL" id="JACHDR010000001">
    <property type="protein sequence ID" value="MBB5512188.1"/>
    <property type="molecule type" value="Genomic_DNA"/>
</dbReference>
<sequence>MISKDGYELSDRTISMTPIDDVTKVIEVSAGTEITVFSESVSDDPSPRSALFALRFLDEDGVELEIPGWKSSSEKAGTYQYLVNADEIGVTTFGVEAPARSAMFVIQGVKWRSNVNTWILEDVIVVRQGIDPYPVQLPSGSTLPIHIRDFSQSLEIADSMKSVTISGQASLPSSKSTALLTVAFVDREGRKMLPPGHLPQNPVHGPFFQIKGDAGVVEFEFNVVPRPNVSSIEIKGVEWGDPEVTINGPLDVTPITSDFVDIDGFLSDIPEGEPLIVIDTTAPPMGDDTRALRPNNLAKAFARLGAWVIFLPFSSIQEFEPRFSDHILQVPRSEYGRLVETLIKRGMPNESTFISSSFPSLASVTLATRLKTEGWQVIYEARDDMEEFNRVGYSKWYAPSLERQMLTIADKVVSVSIGLDEKLVSMWPKLSDHVVVPNAVNRSVIDASADLRTQDQFDQRANSLVVGYVGHLTPAWFDWPAVLSAARMLPHVQFEIIGHGAPANLDLPSNVVILGPKTHEELASIVPTWKVGLIPFLDIPLTRSVDPNKIYEYFAWGLRCVTAPMGSVEEYPSTYVYRGAEQLVLQLQAALTEPYTAEEIKALEVMVQNSDWDSRARQCLDYYGIVVKESLNA</sequence>
<proteinExistence type="predicted"/>
<accession>A0A7W8TUC8</accession>
<name>A0A7W8TUC8_9MICC</name>
<gene>
    <name evidence="1" type="ORF">HD598_000875</name>
</gene>
<protein>
    <submittedName>
        <fullName evidence="1">Uncharacterized protein</fullName>
    </submittedName>
</protein>
<dbReference type="Gene3D" id="3.40.50.2000">
    <property type="entry name" value="Glycogen Phosphorylase B"/>
    <property type="match status" value="1"/>
</dbReference>
<dbReference type="RefSeq" id="WP_183664080.1">
    <property type="nucleotide sequence ID" value="NZ_BAAARH010000003.1"/>
</dbReference>
<dbReference type="SUPFAM" id="SSF53756">
    <property type="entry name" value="UDP-Glycosyltransferase/glycogen phosphorylase"/>
    <property type="match status" value="1"/>
</dbReference>
<dbReference type="Proteomes" id="UP000580797">
    <property type="component" value="Unassembled WGS sequence"/>
</dbReference>
<evidence type="ECO:0000313" key="2">
    <source>
        <dbReference type="Proteomes" id="UP000580797"/>
    </source>
</evidence>